<sequence>MELHDQDILEEHAAQIGTWESALQGWDDMAVEALGPINETSTGAAELTQKNTSSVTCALREACSGSSEVDELLKQEAKEYMLRAKSVNASTHDDMTAIQDTTDRICEDLENVNDEIEQRRLSSQKEEIKREHCMVQDVRDRLGVINKDVADMVDVHWIHPQTSARSHRQITEDEKIPSVPKKDAILQSNGYITVTPKKSSRTRESLLEVQNVILSPDTLAANRKARLEDISEVWSGFFMSA</sequence>
<gene>
    <name evidence="1" type="ORF">OESDEN_24825</name>
</gene>
<evidence type="ECO:0000313" key="2">
    <source>
        <dbReference type="Proteomes" id="UP000053660"/>
    </source>
</evidence>
<proteinExistence type="predicted"/>
<protein>
    <submittedName>
        <fullName evidence="1">Uncharacterized protein</fullName>
    </submittedName>
</protein>
<name>A0A0B1RSE1_OESDE</name>
<accession>A0A0B1RSE1</accession>
<dbReference type="OrthoDB" id="10574639at2759"/>
<dbReference type="Proteomes" id="UP000053660">
    <property type="component" value="Unassembled WGS sequence"/>
</dbReference>
<evidence type="ECO:0000313" key="1">
    <source>
        <dbReference type="EMBL" id="KHJ75559.1"/>
    </source>
</evidence>
<keyword evidence="2" id="KW-1185">Reference proteome</keyword>
<dbReference type="AlphaFoldDB" id="A0A0B1RSE1"/>
<organism evidence="1 2">
    <name type="scientific">Oesophagostomum dentatum</name>
    <name type="common">Nodular worm</name>
    <dbReference type="NCBI Taxonomy" id="61180"/>
    <lineage>
        <taxon>Eukaryota</taxon>
        <taxon>Metazoa</taxon>
        <taxon>Ecdysozoa</taxon>
        <taxon>Nematoda</taxon>
        <taxon>Chromadorea</taxon>
        <taxon>Rhabditida</taxon>
        <taxon>Rhabditina</taxon>
        <taxon>Rhabditomorpha</taxon>
        <taxon>Strongyloidea</taxon>
        <taxon>Strongylidae</taxon>
        <taxon>Oesophagostomum</taxon>
    </lineage>
</organism>
<dbReference type="EMBL" id="KN612627">
    <property type="protein sequence ID" value="KHJ75559.1"/>
    <property type="molecule type" value="Genomic_DNA"/>
</dbReference>
<reference evidence="1 2" key="1">
    <citation type="submission" date="2014-03" db="EMBL/GenBank/DDBJ databases">
        <title>Draft genome of the hookworm Oesophagostomum dentatum.</title>
        <authorList>
            <person name="Mitreva M."/>
        </authorList>
    </citation>
    <scope>NUCLEOTIDE SEQUENCE [LARGE SCALE GENOMIC DNA]</scope>
    <source>
        <strain evidence="1 2">OD-Hann</strain>
    </source>
</reference>